<dbReference type="EMBL" id="JALKHS010000006">
    <property type="protein sequence ID" value="MCK0531473.1"/>
    <property type="molecule type" value="Genomic_DNA"/>
</dbReference>
<gene>
    <name evidence="1" type="ORF">MU848_07735</name>
</gene>
<proteinExistence type="predicted"/>
<evidence type="ECO:0000313" key="2">
    <source>
        <dbReference type="Proteomes" id="UP001203512"/>
    </source>
</evidence>
<dbReference type="RefSeq" id="WP_247231090.1">
    <property type="nucleotide sequence ID" value="NZ_JALKHS010000006.1"/>
</dbReference>
<organism evidence="1 2">
    <name type="scientific">Sphingobium agri</name>
    <dbReference type="NCBI Taxonomy" id="2933566"/>
    <lineage>
        <taxon>Bacteria</taxon>
        <taxon>Pseudomonadati</taxon>
        <taxon>Pseudomonadota</taxon>
        <taxon>Alphaproteobacteria</taxon>
        <taxon>Sphingomonadales</taxon>
        <taxon>Sphingomonadaceae</taxon>
        <taxon>Sphingobium</taxon>
    </lineage>
</organism>
<evidence type="ECO:0008006" key="3">
    <source>
        <dbReference type="Google" id="ProtNLM"/>
    </source>
</evidence>
<comment type="caution">
    <text evidence="1">The sequence shown here is derived from an EMBL/GenBank/DDBJ whole genome shotgun (WGS) entry which is preliminary data.</text>
</comment>
<accession>A0ABT0DWH9</accession>
<name>A0ABT0DWH9_9SPHN</name>
<evidence type="ECO:0000313" key="1">
    <source>
        <dbReference type="EMBL" id="MCK0531473.1"/>
    </source>
</evidence>
<protein>
    <recommendedName>
        <fullName evidence="3">Transcriptional regulator</fullName>
    </recommendedName>
</protein>
<sequence>MSAESRLARDVEERQITMFASFVGPALHITRAALAVASKVPESTLKSYANGAAMPLHAVLAIRPFLPAAAINMLTEPGGVRFATTDAQEANWDAIAASAAGLVAEVCEARKDGQIDHVEKARLRARTRNLIAEAVSAVEEG</sequence>
<keyword evidence="2" id="KW-1185">Reference proteome</keyword>
<reference evidence="1 2" key="1">
    <citation type="submission" date="2022-04" db="EMBL/GenBank/DDBJ databases">
        <authorList>
            <person name="Huq M.A."/>
        </authorList>
    </citation>
    <scope>NUCLEOTIDE SEQUENCE [LARGE SCALE GENOMIC DNA]</scope>
    <source>
        <strain evidence="1 2">MAH-33</strain>
    </source>
</reference>
<dbReference type="Proteomes" id="UP001203512">
    <property type="component" value="Unassembled WGS sequence"/>
</dbReference>